<reference evidence="1" key="1">
    <citation type="submission" date="2022-10" db="EMBL/GenBank/DDBJ databases">
        <title>Complete Genome of Trichothecium roseum strain YXFP-22015, a Plant Pathogen Isolated from Citrus.</title>
        <authorList>
            <person name="Wang Y."/>
            <person name="Zhu L."/>
        </authorList>
    </citation>
    <scope>NUCLEOTIDE SEQUENCE</scope>
    <source>
        <strain evidence="1">YXFP-22015</strain>
    </source>
</reference>
<comment type="caution">
    <text evidence="1">The sequence shown here is derived from an EMBL/GenBank/DDBJ whole genome shotgun (WGS) entry which is preliminary data.</text>
</comment>
<name>A0ACC0VE94_9HYPO</name>
<dbReference type="Proteomes" id="UP001163324">
    <property type="component" value="Chromosome 1"/>
</dbReference>
<accession>A0ACC0VE94</accession>
<dbReference type="EMBL" id="CM047940">
    <property type="protein sequence ID" value="KAI9904083.1"/>
    <property type="molecule type" value="Genomic_DNA"/>
</dbReference>
<gene>
    <name evidence="1" type="ORF">N3K66_000612</name>
</gene>
<evidence type="ECO:0000313" key="1">
    <source>
        <dbReference type="EMBL" id="KAI9904083.1"/>
    </source>
</evidence>
<keyword evidence="2" id="KW-1185">Reference proteome</keyword>
<evidence type="ECO:0000313" key="2">
    <source>
        <dbReference type="Proteomes" id="UP001163324"/>
    </source>
</evidence>
<organism evidence="1 2">
    <name type="scientific">Trichothecium roseum</name>
    <dbReference type="NCBI Taxonomy" id="47278"/>
    <lineage>
        <taxon>Eukaryota</taxon>
        <taxon>Fungi</taxon>
        <taxon>Dikarya</taxon>
        <taxon>Ascomycota</taxon>
        <taxon>Pezizomycotina</taxon>
        <taxon>Sordariomycetes</taxon>
        <taxon>Hypocreomycetidae</taxon>
        <taxon>Hypocreales</taxon>
        <taxon>Hypocreales incertae sedis</taxon>
        <taxon>Trichothecium</taxon>
    </lineage>
</organism>
<protein>
    <submittedName>
        <fullName evidence="1">Uncharacterized protein</fullName>
    </submittedName>
</protein>
<proteinExistence type="predicted"/>
<sequence length="652" mass="71904">MIEGLPQDASPSELHECIMNDTIASEFTSINVRLSSSNGSRRAFVQFQNMDYAARFVRHHYPEVRLDSLQGVGDSAGPPRGHYIHYARSREEEKDSWECAKCRFSNYGTRTRCKNCGTPQPSGSEWKQNFTGATDAADAAQAPSQILVVYPLGSFINENTLAEELKRLEIEKPAATRDTTAGAPKLKSTAPTGDTTGLGARQGSLHRVFLMRDVQSHESFKYGFVEFWTLDDAQAALSKFHKSKVFTVSGCVVNVAMIHMGVFLPEEREQHPGQQHMSFVPLFNPSLRVRYRDMRLYPSERMISPIPPSTLDMSRKVNDEAEKKAKKRKAESASGAGAAKKKAAPGGMMGQMAMWQRKHEELHVPGEDLGPHKSGRPERPQISDTNSVPVRANPNAPIRFNIGQQKPGAPPPPSDPAPTPPPLAEPATSAEGEGSKRAESSSAEEQPLSFVDRDRLMCLICMRKYKSTDEVDQHERSRNHKTATENEELVEKAKPRLAARDKRIAKEKQENPTDEDAGDKPQYRDRAKERRQANNQPKAAPSQKPQQQQQQQRRQSPAEKEQPAAPAKPVAPSKGAGMLAKMGWTSGSGLGANGEGRKEVVPTEAYQEGVGLGAEGGKLGDAAEVAERRTKGGYAEYVSSVQDRARERYSQL</sequence>